<keyword evidence="1" id="KW-0472">Membrane</keyword>
<sequence>MTCRHDFVCIICTLVSYSHYWLYLILKHTLGCFSYLKHAIFASQTTHAIYDEYCKVISRLGKQITHDNILK</sequence>
<dbReference type="AlphaFoldDB" id="A0A0A9ESN1"/>
<accession>A0A0A9ESN1</accession>
<reference evidence="2" key="1">
    <citation type="submission" date="2014-09" db="EMBL/GenBank/DDBJ databases">
        <authorList>
            <person name="Magalhaes I.L.F."/>
            <person name="Oliveira U."/>
            <person name="Santos F.R."/>
            <person name="Vidigal T.H.D.A."/>
            <person name="Brescovit A.D."/>
            <person name="Santos A.J."/>
        </authorList>
    </citation>
    <scope>NUCLEOTIDE SEQUENCE</scope>
    <source>
        <tissue evidence="2">Shoot tissue taken approximately 20 cm above the soil surface</tissue>
    </source>
</reference>
<organism evidence="2">
    <name type="scientific">Arundo donax</name>
    <name type="common">Giant reed</name>
    <name type="synonym">Donax arundinaceus</name>
    <dbReference type="NCBI Taxonomy" id="35708"/>
    <lineage>
        <taxon>Eukaryota</taxon>
        <taxon>Viridiplantae</taxon>
        <taxon>Streptophyta</taxon>
        <taxon>Embryophyta</taxon>
        <taxon>Tracheophyta</taxon>
        <taxon>Spermatophyta</taxon>
        <taxon>Magnoliopsida</taxon>
        <taxon>Liliopsida</taxon>
        <taxon>Poales</taxon>
        <taxon>Poaceae</taxon>
        <taxon>PACMAD clade</taxon>
        <taxon>Arundinoideae</taxon>
        <taxon>Arundineae</taxon>
        <taxon>Arundo</taxon>
    </lineage>
</organism>
<dbReference type="EMBL" id="GBRH01196995">
    <property type="protein sequence ID" value="JAE00901.1"/>
    <property type="molecule type" value="Transcribed_RNA"/>
</dbReference>
<protein>
    <submittedName>
        <fullName evidence="2">Uncharacterized protein</fullName>
    </submittedName>
</protein>
<feature type="transmembrane region" description="Helical" evidence="1">
    <location>
        <begin position="7"/>
        <end position="26"/>
    </location>
</feature>
<keyword evidence="1" id="KW-1133">Transmembrane helix</keyword>
<name>A0A0A9ESN1_ARUDO</name>
<evidence type="ECO:0000256" key="1">
    <source>
        <dbReference type="SAM" id="Phobius"/>
    </source>
</evidence>
<proteinExistence type="predicted"/>
<evidence type="ECO:0000313" key="2">
    <source>
        <dbReference type="EMBL" id="JAE00901.1"/>
    </source>
</evidence>
<keyword evidence="1" id="KW-0812">Transmembrane</keyword>
<reference evidence="2" key="2">
    <citation type="journal article" date="2015" name="Data Brief">
        <title>Shoot transcriptome of the giant reed, Arundo donax.</title>
        <authorList>
            <person name="Barrero R.A."/>
            <person name="Guerrero F.D."/>
            <person name="Moolhuijzen P."/>
            <person name="Goolsby J.A."/>
            <person name="Tidwell J."/>
            <person name="Bellgard S.E."/>
            <person name="Bellgard M.I."/>
        </authorList>
    </citation>
    <scope>NUCLEOTIDE SEQUENCE</scope>
    <source>
        <tissue evidence="2">Shoot tissue taken approximately 20 cm above the soil surface</tissue>
    </source>
</reference>